<dbReference type="Pfam" id="PF18401">
    <property type="entry name" value="Thioredoxin_13"/>
    <property type="match status" value="1"/>
</dbReference>
<evidence type="ECO:0000256" key="11">
    <source>
        <dbReference type="SAM" id="MobiDB-lite"/>
    </source>
</evidence>
<gene>
    <name evidence="17" type="ORF">BYL167_LOCUS16826</name>
</gene>
<dbReference type="Pfam" id="PF06427">
    <property type="entry name" value="UDP-g_GGTase"/>
    <property type="match status" value="1"/>
</dbReference>
<keyword evidence="5" id="KW-0808">Transferase</keyword>
<evidence type="ECO:0000259" key="13">
    <source>
        <dbReference type="Pfam" id="PF18401"/>
    </source>
</evidence>
<dbReference type="InterPro" id="IPR040525">
    <property type="entry name" value="UGGT_TRXL_4"/>
</dbReference>
<feature type="region of interest" description="Disordered" evidence="11">
    <location>
        <begin position="887"/>
        <end position="907"/>
    </location>
</feature>
<feature type="domain" description="UGGT thioredoxin-like" evidence="13">
    <location>
        <begin position="312"/>
        <end position="440"/>
    </location>
</feature>
<comment type="cofactor">
    <cofactor evidence="1">
        <name>Ca(2+)</name>
        <dbReference type="ChEBI" id="CHEBI:29108"/>
    </cofactor>
</comment>
<reference evidence="17" key="1">
    <citation type="submission" date="2021-02" db="EMBL/GenBank/DDBJ databases">
        <authorList>
            <person name="Nowell W R."/>
        </authorList>
    </citation>
    <scope>NUCLEOTIDE SEQUENCE</scope>
</reference>
<evidence type="ECO:0000256" key="5">
    <source>
        <dbReference type="ARBA" id="ARBA00022679"/>
    </source>
</evidence>
<comment type="similarity">
    <text evidence="4">Belongs to the glycosyltransferase 8 family.</text>
</comment>
<evidence type="ECO:0000256" key="4">
    <source>
        <dbReference type="ARBA" id="ARBA00006351"/>
    </source>
</evidence>
<dbReference type="Pfam" id="PF18402">
    <property type="entry name" value="Thioredoxin_14"/>
    <property type="match status" value="1"/>
</dbReference>
<dbReference type="InterPro" id="IPR040497">
    <property type="entry name" value="Glyco_transf_24"/>
</dbReference>
<evidence type="ECO:0000259" key="14">
    <source>
        <dbReference type="Pfam" id="PF18402"/>
    </source>
</evidence>
<dbReference type="Proteomes" id="UP000681967">
    <property type="component" value="Unassembled WGS sequence"/>
</dbReference>
<dbReference type="Pfam" id="PF18404">
    <property type="entry name" value="Glyco_transf_24"/>
    <property type="match status" value="1"/>
</dbReference>
<feature type="non-terminal residue" evidence="17">
    <location>
        <position position="1"/>
    </location>
</feature>
<dbReference type="PANTHER" id="PTHR11226:SF0">
    <property type="entry name" value="UDP-GLUCOSE:GLYCOPROTEIN GLUCOSYLTRANSFERASE"/>
    <property type="match status" value="1"/>
</dbReference>
<evidence type="ECO:0000313" key="17">
    <source>
        <dbReference type="EMBL" id="CAF4058426.1"/>
    </source>
</evidence>
<dbReference type="GO" id="GO:0051082">
    <property type="term" value="F:unfolded protein binding"/>
    <property type="evidence" value="ECO:0007669"/>
    <property type="project" value="TreeGrafter"/>
</dbReference>
<dbReference type="GO" id="GO:0018279">
    <property type="term" value="P:protein N-linked glycosylation via asparagine"/>
    <property type="evidence" value="ECO:0007669"/>
    <property type="project" value="TreeGrafter"/>
</dbReference>
<dbReference type="InterPro" id="IPR009448">
    <property type="entry name" value="UDP-g_GGtrans"/>
</dbReference>
<evidence type="ECO:0008006" key="19">
    <source>
        <dbReference type="Google" id="ProtNLM"/>
    </source>
</evidence>
<accession>A0A8S2PNS5</accession>
<dbReference type="GO" id="GO:0005788">
    <property type="term" value="C:endoplasmic reticulum lumen"/>
    <property type="evidence" value="ECO:0007669"/>
    <property type="project" value="UniProtKB-SubCell"/>
</dbReference>
<feature type="domain" description="Glucosyltransferase 24 catalytic" evidence="16">
    <location>
        <begin position="1192"/>
        <end position="1318"/>
    </location>
</feature>
<keyword evidence="8" id="KW-0325">Glycoprotein</keyword>
<dbReference type="Pfam" id="PF18400">
    <property type="entry name" value="Thioredoxin_12"/>
    <property type="match status" value="1"/>
</dbReference>
<comment type="catalytic activity">
    <reaction evidence="10">
        <text>N(4)-(alpha-D-Man-(1-&gt;2)-alpha-D-Man-(1-&gt;2)-alpha-D-Man-(1-&gt;3)-[alpha-D-Man-(1-&gt;2)-alpha-D-Man-(1-&gt;3)-[alpha-D-Man-(1-&gt;2)-alpha-D-Man-(1-&gt;6)]-alpha-D-Man-(1-&gt;6)]-beta-D-Man-(1-&gt;4)-beta-D-GlcNAc-(1-&gt;4)-beta-D-GlcNAc)-L-asparaginyl-[protein] (N-glucan mannose isomer 9A1,2,3B1,2,3) + UDP-alpha-D-glucose = N(4)-(alpha-D-Glc-(1-&gt;3)-alpha-D-Man-(1-&gt;2)-alpha-D-Man-(1-&gt;2)-alpha-D-Man-(1-&gt;3)-[alpha-D-Man-(1-&gt;2)-alpha-D-Man-(1-&gt;3)-[alpha-D-Man-(1-&gt;2)-alpha-D-Man-(1-&gt;6)]-alpha-D-Man-(1-&gt;6)]-beta-D-Man-(1-&gt;4)-beta-D-GlcNAc-(1-&gt;4)-beta-D-GlcNAc)-L-asparaginyl-[protein] + UDP + H(+)</text>
        <dbReference type="Rhea" id="RHEA:61304"/>
        <dbReference type="Rhea" id="RHEA-COMP:14356"/>
        <dbReference type="Rhea" id="RHEA-COMP:14357"/>
        <dbReference type="ChEBI" id="CHEBI:15378"/>
        <dbReference type="ChEBI" id="CHEBI:58223"/>
        <dbReference type="ChEBI" id="CHEBI:58885"/>
        <dbReference type="ChEBI" id="CHEBI:59080"/>
        <dbReference type="ChEBI" id="CHEBI:139493"/>
    </reaction>
</comment>
<dbReference type="InterPro" id="IPR040694">
    <property type="entry name" value="UGGT_TRXL_2"/>
</dbReference>
<protein>
    <recommendedName>
        <fullName evidence="19">UDP-glucose:glycoprotein glucosyltransferase</fullName>
    </recommendedName>
</protein>
<dbReference type="InterPro" id="IPR040693">
    <property type="entry name" value="UGGT_TRXL_1"/>
</dbReference>
<comment type="pathway">
    <text evidence="3">Protein modification; protein glycosylation.</text>
</comment>
<evidence type="ECO:0000259" key="15">
    <source>
        <dbReference type="Pfam" id="PF18403"/>
    </source>
</evidence>
<dbReference type="Pfam" id="PF18403">
    <property type="entry name" value="Thioredoxin_15"/>
    <property type="match status" value="1"/>
</dbReference>
<name>A0A8S2PNS5_9BILA</name>
<comment type="subcellular location">
    <subcellularLocation>
        <location evidence="2">Endoplasmic reticulum lumen</location>
    </subcellularLocation>
</comment>
<evidence type="ECO:0000259" key="16">
    <source>
        <dbReference type="Pfam" id="PF18404"/>
    </source>
</evidence>
<comment type="function">
    <text evidence="9">Recognizes glycoproteins with minor folding defects. Reglucosylates single N-glycans near the misfolded part of the protein, thus providing quality control for protein folding in the endoplasmic reticulum. Reglucosylated proteins are recognized by calreticulin for recycling to the endoplasmic reticulum and refolding or degradation.</text>
</comment>
<dbReference type="EMBL" id="CAJOBH010006507">
    <property type="protein sequence ID" value="CAF4058426.1"/>
    <property type="molecule type" value="Genomic_DNA"/>
</dbReference>
<feature type="domain" description="UDP-glucose:glycoprotein glucosyltransferase thioredoxin-like" evidence="15">
    <location>
        <begin position="732"/>
        <end position="884"/>
    </location>
</feature>
<proteinExistence type="inferred from homology"/>
<dbReference type="GO" id="GO:0036503">
    <property type="term" value="P:ERAD pathway"/>
    <property type="evidence" value="ECO:0007669"/>
    <property type="project" value="TreeGrafter"/>
</dbReference>
<evidence type="ECO:0000256" key="8">
    <source>
        <dbReference type="ARBA" id="ARBA00023180"/>
    </source>
</evidence>
<feature type="domain" description="UGGT thioredoxin-like" evidence="14">
    <location>
        <begin position="451"/>
        <end position="687"/>
    </location>
</feature>
<keyword evidence="7" id="KW-0256">Endoplasmic reticulum</keyword>
<evidence type="ECO:0000256" key="7">
    <source>
        <dbReference type="ARBA" id="ARBA00022824"/>
    </source>
</evidence>
<dbReference type="SUPFAM" id="SSF53448">
    <property type="entry name" value="Nucleotide-diphospho-sugar transferases"/>
    <property type="match status" value="1"/>
</dbReference>
<feature type="compositionally biased region" description="Polar residues" evidence="11">
    <location>
        <begin position="892"/>
        <end position="907"/>
    </location>
</feature>
<comment type="caution">
    <text evidence="17">The sequence shown here is derived from an EMBL/GenBank/DDBJ whole genome shotgun (WGS) entry which is preliminary data.</text>
</comment>
<dbReference type="PANTHER" id="PTHR11226">
    <property type="entry name" value="UDP-GLUCOSE GLYCOPROTEIN:GLUCOSYLTRANSFERASE"/>
    <property type="match status" value="1"/>
</dbReference>
<dbReference type="GO" id="GO:0003980">
    <property type="term" value="F:UDP-glucose:glycoprotein glucosyltransferase activity"/>
    <property type="evidence" value="ECO:0007669"/>
    <property type="project" value="InterPro"/>
</dbReference>
<evidence type="ECO:0000256" key="9">
    <source>
        <dbReference type="ARBA" id="ARBA00045874"/>
    </source>
</evidence>
<evidence type="ECO:0000256" key="6">
    <source>
        <dbReference type="ARBA" id="ARBA00022729"/>
    </source>
</evidence>
<feature type="domain" description="UGGT thioredoxin-like" evidence="12">
    <location>
        <begin position="47"/>
        <end position="226"/>
    </location>
</feature>
<evidence type="ECO:0000313" key="18">
    <source>
        <dbReference type="Proteomes" id="UP000681967"/>
    </source>
</evidence>
<keyword evidence="6" id="KW-0732">Signal</keyword>
<dbReference type="InterPro" id="IPR040692">
    <property type="entry name" value="UGGT_TRXL_3"/>
</dbReference>
<evidence type="ECO:0000256" key="10">
    <source>
        <dbReference type="ARBA" id="ARBA00048456"/>
    </source>
</evidence>
<dbReference type="InterPro" id="IPR029044">
    <property type="entry name" value="Nucleotide-diphossugar_trans"/>
</dbReference>
<organism evidence="17 18">
    <name type="scientific">Rotaria magnacalcarata</name>
    <dbReference type="NCBI Taxonomy" id="392030"/>
    <lineage>
        <taxon>Eukaryota</taxon>
        <taxon>Metazoa</taxon>
        <taxon>Spiralia</taxon>
        <taxon>Gnathifera</taxon>
        <taxon>Rotifera</taxon>
        <taxon>Eurotatoria</taxon>
        <taxon>Bdelloidea</taxon>
        <taxon>Philodinida</taxon>
        <taxon>Philodinidae</taxon>
        <taxon>Rotaria</taxon>
    </lineage>
</organism>
<evidence type="ECO:0000256" key="2">
    <source>
        <dbReference type="ARBA" id="ARBA00004319"/>
    </source>
</evidence>
<evidence type="ECO:0000259" key="12">
    <source>
        <dbReference type="Pfam" id="PF18400"/>
    </source>
</evidence>
<evidence type="ECO:0000256" key="3">
    <source>
        <dbReference type="ARBA" id="ARBA00004922"/>
    </source>
</evidence>
<evidence type="ECO:0000256" key="1">
    <source>
        <dbReference type="ARBA" id="ARBA00001913"/>
    </source>
</evidence>
<dbReference type="Gene3D" id="3.90.550.10">
    <property type="entry name" value="Spore Coat Polysaccharide Biosynthesis Protein SpsA, Chain A"/>
    <property type="match status" value="1"/>
</dbReference>
<sequence length="1324" mass="151716">SANILDNGRARMNCQKVSLIFALFIVGCDGVKDKFVSITLDAKWLDTPLHQEASEFLATQNRQYFWSLINDVSSFDSFTPIALGSVQNYHDQLLSFGSQYLNSITNSLLRMALALRFYSPTVQMMRKMAHDTGMIRQCSTFVDIHGVYTCNVDDIDKLIESANERSKFLLPFDHHHPSSVAEQNSLVTVILYGDFGNQNEFKPFHSKLIQLSLDGKIDYVLRHNSRPYGEERRKVRLAGYGVELQIKSTEYKATDDSKIRDDQLNETASQLGDEKQEEQTHGFVFSKLKELHPNKKSELNDFRTYLLDGSDPMTPLKAWQMQDLSLQCAYRALSEKTPEEAFNTLVELSQNFPSRARVLSKVKVDSSFRESNKVNQEEFRSHMEIEPGNSALYINSVQQSLDTIDLYVLLNALLNEGQMMERLHLIGLNKSHTRQLLTSELNIQTISYILDFRHPSIFWLNDLEKDSQYAKWPSSYYDLLRNNFFGGLRTIRKNLYNLVIIIDPSQIDTSYDLMKNVEAYFVHELPIRIGLVFVTTNEYSINVYRAFRYLIKYNGNPKRALTFINELYRTASTDVQQTFSKVAKYSGSLSSIFDETNPFENERLEMNSYFEQSGLSRGVPHVLFNGNPLTSDELLPTTFDDVITTRMLKMQFDIQQQVYHGQLKDSDDIIEILNTKPNVVKRLNQRIFGQTPSMPTVYVDLSMINGQTKHLLDAKKFQTLSASFDVESRAGSHPITKAVYTAIRLLSPPIARTFIFKLLKDESVIEDLLAQRKSWSDVTVSGLSGQTLEHEIATFDDNIFRSHSIFVEQGLILPRGSRLVLVNGRILGPLYDREQFTEDDFILLDKHLSTTINDRLIRIVNKLEISSNPSQLSDLLMRISSIISQNDKSSSPVTRRQTPRISSTSKATLHLPAQHENEPAFLIEAIIEPASRDGQRLLSLLSALRQSINHDLIIYFNCKLQLSEMPLKSFYRYVYDTNLQKMPSAVFRHVPETPILTLGMVTPESWMVEAVESLYDLDNIHLEDVPIGVNANFELQYLLIEGQCFDETQNYPRGLQLILGTNKTKNIFDTIVMANLGYFQLKAYPGLWHLNLREGRSDDIYTIASHDNTDSPTRTSQPVLIAIRSFDARWIKVYVARHTGKENEKLLEDSSDESPPNSGSIWDSFSFSGSSSSSSSSSSSATKIDDVTDDTINIFSVASGHLYERLLRIMMISVLKNTKKTVKFWFLKNFLSPSFTSFLPYYAEHYNFTYELVHYKWPKWLTVYPTEKQRVIWGYKILFLDVLFPLDLKKVIFVDADQIVRADMAELRDLDLHGIDLSLVFDCL</sequence>